<sequence>MTEQTKTPVGGLVLGEGDIEINAGYPTTDLKVRNTGDRPIQVGSHFHFFEVNAALEFDREQAFGKRLNIPATTALRFEPGDEKEVTLVPYQGKQRAIGFNGLVNGWVGDESYDDSRPRLADAMERVERYGFKTEK</sequence>
<dbReference type="HAMAP" id="MF_01954">
    <property type="entry name" value="Urease_beta"/>
    <property type="match status" value="1"/>
</dbReference>
<comment type="subcellular location">
    <subcellularLocation>
        <location evidence="3">Cytoplasm</location>
    </subcellularLocation>
</comment>
<comment type="catalytic activity">
    <reaction evidence="2 3">
        <text>urea + 2 H2O + H(+) = hydrogencarbonate + 2 NH4(+)</text>
        <dbReference type="Rhea" id="RHEA:20557"/>
        <dbReference type="ChEBI" id="CHEBI:15377"/>
        <dbReference type="ChEBI" id="CHEBI:15378"/>
        <dbReference type="ChEBI" id="CHEBI:16199"/>
        <dbReference type="ChEBI" id="CHEBI:17544"/>
        <dbReference type="ChEBI" id="CHEBI:28938"/>
        <dbReference type="EC" id="3.5.1.5"/>
    </reaction>
</comment>
<dbReference type="InterPro" id="IPR002019">
    <property type="entry name" value="Urease_beta-like"/>
</dbReference>
<dbReference type="Gene3D" id="2.10.150.10">
    <property type="entry name" value="Urease, beta subunit"/>
    <property type="match status" value="1"/>
</dbReference>
<dbReference type="EC" id="3.5.1.5" evidence="3"/>
<keyword evidence="5" id="KW-1185">Reference proteome</keyword>
<dbReference type="InterPro" id="IPR050069">
    <property type="entry name" value="Urease_subunit"/>
</dbReference>
<evidence type="ECO:0000256" key="2">
    <source>
        <dbReference type="ARBA" id="ARBA00047778"/>
    </source>
</evidence>
<reference evidence="4 5" key="1">
    <citation type="submission" date="2023-10" db="EMBL/GenBank/DDBJ databases">
        <authorList>
            <person name="Venkata Ramana C."/>
            <person name="Sasikala C."/>
            <person name="Dhurka M."/>
        </authorList>
    </citation>
    <scope>NUCLEOTIDE SEQUENCE [LARGE SCALE GENOMIC DNA]</scope>
    <source>
        <strain evidence="4 5">KCTC 32151</strain>
    </source>
</reference>
<evidence type="ECO:0000313" key="5">
    <source>
        <dbReference type="Proteomes" id="UP001185659"/>
    </source>
</evidence>
<dbReference type="Pfam" id="PF00699">
    <property type="entry name" value="Urease_beta"/>
    <property type="match status" value="1"/>
</dbReference>
<dbReference type="NCBIfam" id="NF009682">
    <property type="entry name" value="PRK13203.1"/>
    <property type="match status" value="1"/>
</dbReference>
<gene>
    <name evidence="3" type="primary">ureB</name>
    <name evidence="4" type="ORF">R2G56_17305</name>
</gene>
<dbReference type="GO" id="GO:0009039">
    <property type="term" value="F:urease activity"/>
    <property type="evidence" value="ECO:0007669"/>
    <property type="project" value="UniProtKB-EC"/>
</dbReference>
<dbReference type="EMBL" id="JAWLIP010000008">
    <property type="protein sequence ID" value="MDV6228055.1"/>
    <property type="molecule type" value="Genomic_DNA"/>
</dbReference>
<accession>A0ABU4AP78</accession>
<proteinExistence type="inferred from homology"/>
<dbReference type="PANTHER" id="PTHR33569">
    <property type="entry name" value="UREASE"/>
    <property type="match status" value="1"/>
</dbReference>
<comment type="similarity">
    <text evidence="3">Belongs to the urease beta subunit family.</text>
</comment>
<dbReference type="SUPFAM" id="SSF51278">
    <property type="entry name" value="Urease, beta-subunit"/>
    <property type="match status" value="1"/>
</dbReference>
<name>A0ABU4AP78_9HYPH</name>
<dbReference type="NCBIfam" id="TIGR00192">
    <property type="entry name" value="urease_beta"/>
    <property type="match status" value="1"/>
</dbReference>
<comment type="caution">
    <text evidence="4">The sequence shown here is derived from an EMBL/GenBank/DDBJ whole genome shotgun (WGS) entry which is preliminary data.</text>
</comment>
<dbReference type="InterPro" id="IPR036461">
    <property type="entry name" value="Urease_betasu_sf"/>
</dbReference>
<dbReference type="PANTHER" id="PTHR33569:SF1">
    <property type="entry name" value="UREASE"/>
    <property type="match status" value="1"/>
</dbReference>
<organism evidence="4 5">
    <name type="scientific">Nitratireductor aquimarinus</name>
    <dbReference type="NCBI Taxonomy" id="889300"/>
    <lineage>
        <taxon>Bacteria</taxon>
        <taxon>Pseudomonadati</taxon>
        <taxon>Pseudomonadota</taxon>
        <taxon>Alphaproteobacteria</taxon>
        <taxon>Hyphomicrobiales</taxon>
        <taxon>Phyllobacteriaceae</taxon>
        <taxon>Nitratireductor</taxon>
    </lineage>
</organism>
<comment type="subunit">
    <text evidence="3">Heterotrimer of UreA (gamma), UreB (beta) and UreC (alpha) subunits. Three heterotrimers associate to form the active enzyme.</text>
</comment>
<protein>
    <recommendedName>
        <fullName evidence="3">Urease subunit beta</fullName>
        <ecNumber evidence="3">3.5.1.5</ecNumber>
    </recommendedName>
    <alternativeName>
        <fullName evidence="3">Urea amidohydrolase subunit beta</fullName>
    </alternativeName>
</protein>
<dbReference type="Proteomes" id="UP001185659">
    <property type="component" value="Unassembled WGS sequence"/>
</dbReference>
<evidence type="ECO:0000313" key="4">
    <source>
        <dbReference type="EMBL" id="MDV6228055.1"/>
    </source>
</evidence>
<keyword evidence="3" id="KW-0963">Cytoplasm</keyword>
<dbReference type="RefSeq" id="WP_206993928.1">
    <property type="nucleotide sequence ID" value="NZ_JAEKJX010000001.1"/>
</dbReference>
<evidence type="ECO:0000256" key="1">
    <source>
        <dbReference type="ARBA" id="ARBA00022801"/>
    </source>
</evidence>
<evidence type="ECO:0000256" key="3">
    <source>
        <dbReference type="HAMAP-Rule" id="MF_01954"/>
    </source>
</evidence>
<comment type="pathway">
    <text evidence="3">Nitrogen metabolism; urea degradation; CO(2) and NH(3) from urea (urease route): step 1/1.</text>
</comment>
<keyword evidence="1 3" id="KW-0378">Hydrolase</keyword>
<dbReference type="CDD" id="cd00407">
    <property type="entry name" value="Urease_beta"/>
    <property type="match status" value="1"/>
</dbReference>